<feature type="transmembrane region" description="Helical" evidence="1">
    <location>
        <begin position="425"/>
        <end position="448"/>
    </location>
</feature>
<keyword evidence="1" id="KW-0472">Membrane</keyword>
<feature type="transmembrane region" description="Helical" evidence="1">
    <location>
        <begin position="398"/>
        <end position="419"/>
    </location>
</feature>
<protein>
    <submittedName>
        <fullName evidence="2">Uncharacterized protein</fullName>
    </submittedName>
</protein>
<name>A0A1B8PVA3_MORLA</name>
<accession>A0A1B8PVA3</accession>
<sequence>MGYNGANFWGSPMQKMILLKQELLDIIDSITPIMFFWLNAVVWSLLLICGYLLLGFWHIFVVIIMVVLILSSVYHYRNPPIRNNQFIFTTPIFALAYGFVINSGILFQDDFITDKSQLSSVTATVPAEYEYVRTGSGKYSRTHYYFVIGDVKLHCSDDNYDECEKAYAYKDQTATVLYADGLLYDMEVDGQKIYDFNEQLAKLQYDRQKKIYEFITSLILFGIPSLVFFFLNKRVIRDIEIIEDDKKEKAKKPLNIKFKNANNTDKSADDTRQHDLSHNRFNKKNADYKQRLHDKLSAQRLKQQQIKARIGKGGIAWSMLCILLAVVTFFLAFVMLVMGSYVGVVIYLLLVVGFAYLIKLPSRHAKAEVGDYYEMSEYEELADLEEYDLTGVYHYISVIGWFGLYVFSPIALFLLVFVFEYIKDGNINVAIVVGVFVLLLVGVLYAIIKRAKNMRDWALE</sequence>
<comment type="caution">
    <text evidence="2">The sequence shown here is derived from an EMBL/GenBank/DDBJ whole genome shotgun (WGS) entry which is preliminary data.</text>
</comment>
<dbReference type="EMBL" id="LZMS01000119">
    <property type="protein sequence ID" value="OBX59079.1"/>
    <property type="molecule type" value="Genomic_DNA"/>
</dbReference>
<feature type="transmembrane region" description="Helical" evidence="1">
    <location>
        <begin position="54"/>
        <end position="74"/>
    </location>
</feature>
<evidence type="ECO:0000313" key="3">
    <source>
        <dbReference type="Proteomes" id="UP000092607"/>
    </source>
</evidence>
<feature type="transmembrane region" description="Helical" evidence="1">
    <location>
        <begin position="211"/>
        <end position="231"/>
    </location>
</feature>
<feature type="transmembrane region" description="Helical" evidence="1">
    <location>
        <begin position="341"/>
        <end position="358"/>
    </location>
</feature>
<keyword evidence="1" id="KW-0812">Transmembrane</keyword>
<reference evidence="2 3" key="1">
    <citation type="submission" date="2016-06" db="EMBL/GenBank/DDBJ databases">
        <title>Draft genome of Moraxella lacunata CCUG 57757A.</title>
        <authorList>
            <person name="Salva-Serra F."/>
            <person name="Engstrom-Jakobsson H."/>
            <person name="Thorell K."/>
            <person name="Gonzales-Siles L."/>
            <person name="Karlsson R."/>
            <person name="Boulund F."/>
            <person name="Engstrand L."/>
            <person name="Kristiansson E."/>
            <person name="Moore E."/>
        </authorList>
    </citation>
    <scope>NUCLEOTIDE SEQUENCE [LARGE SCALE GENOMIC DNA]</scope>
    <source>
        <strain evidence="2 3">CCUG 57757A</strain>
    </source>
</reference>
<feature type="transmembrane region" description="Helical" evidence="1">
    <location>
        <begin position="315"/>
        <end position="335"/>
    </location>
</feature>
<dbReference type="AlphaFoldDB" id="A0A1B8PVA3"/>
<dbReference type="Proteomes" id="UP000092607">
    <property type="component" value="Unassembled WGS sequence"/>
</dbReference>
<organism evidence="2 3">
    <name type="scientific">Moraxella lacunata</name>
    <dbReference type="NCBI Taxonomy" id="477"/>
    <lineage>
        <taxon>Bacteria</taxon>
        <taxon>Pseudomonadati</taxon>
        <taxon>Pseudomonadota</taxon>
        <taxon>Gammaproteobacteria</taxon>
        <taxon>Moraxellales</taxon>
        <taxon>Moraxellaceae</taxon>
        <taxon>Moraxella</taxon>
    </lineage>
</organism>
<proteinExistence type="predicted"/>
<feature type="transmembrane region" description="Helical" evidence="1">
    <location>
        <begin position="23"/>
        <end position="48"/>
    </location>
</feature>
<evidence type="ECO:0000256" key="1">
    <source>
        <dbReference type="SAM" id="Phobius"/>
    </source>
</evidence>
<feature type="transmembrane region" description="Helical" evidence="1">
    <location>
        <begin position="86"/>
        <end position="107"/>
    </location>
</feature>
<evidence type="ECO:0000313" key="2">
    <source>
        <dbReference type="EMBL" id="OBX59079.1"/>
    </source>
</evidence>
<gene>
    <name evidence="2" type="ORF">A9309_12080</name>
</gene>
<keyword evidence="1" id="KW-1133">Transmembrane helix</keyword>